<proteinExistence type="predicted"/>
<comment type="caution">
    <text evidence="1">The sequence shown here is derived from an EMBL/GenBank/DDBJ whole genome shotgun (WGS) entry which is preliminary data.</text>
</comment>
<reference evidence="1 2" key="1">
    <citation type="journal article" date="2016" name="DNA Res.">
        <title>Genome sequence of Aspergillus luchuensis NBRC 4314.</title>
        <authorList>
            <person name="Yamada O."/>
            <person name="Machida M."/>
            <person name="Hosoyama A."/>
            <person name="Goto M."/>
            <person name="Takahashi T."/>
            <person name="Futagami T."/>
            <person name="Yamagata Y."/>
            <person name="Takeuchi M."/>
            <person name="Kobayashi T."/>
            <person name="Koike H."/>
            <person name="Abe K."/>
            <person name="Asai K."/>
            <person name="Arita M."/>
            <person name="Fujita N."/>
            <person name="Fukuda K."/>
            <person name="Higa K."/>
            <person name="Horikawa H."/>
            <person name="Ishikawa T."/>
            <person name="Jinno K."/>
            <person name="Kato Y."/>
            <person name="Kirimura K."/>
            <person name="Mizutani O."/>
            <person name="Nakasone K."/>
            <person name="Sano M."/>
            <person name="Shiraishi Y."/>
            <person name="Tsukahara M."/>
            <person name="Gomi K."/>
        </authorList>
    </citation>
    <scope>NUCLEOTIDE SEQUENCE [LARGE SCALE GENOMIC DNA]</scope>
    <source>
        <strain evidence="1 2">RIB 2604</strain>
    </source>
</reference>
<dbReference type="EMBL" id="BCWF01000010">
    <property type="protein sequence ID" value="GAT21506.1"/>
    <property type="molecule type" value="Genomic_DNA"/>
</dbReference>
<sequence length="138" mass="14783">MPNGGFRNADRGDSGAFICSHEYVSTKERAVTVPVSAHASIHLAGGPTHSFQRHWTAADRKSVRLASNTREPPASYVAHGPVAIQGSCIQANGCEYYDYPRSARKRPSGKLVICGAGNDLVAQDGLPTRSATMGHHFH</sequence>
<organism evidence="1 2">
    <name type="scientific">Aspergillus kawachii</name>
    <name type="common">White koji mold</name>
    <name type="synonym">Aspergillus awamori var. kawachi</name>
    <dbReference type="NCBI Taxonomy" id="1069201"/>
    <lineage>
        <taxon>Eukaryota</taxon>
        <taxon>Fungi</taxon>
        <taxon>Dikarya</taxon>
        <taxon>Ascomycota</taxon>
        <taxon>Pezizomycotina</taxon>
        <taxon>Eurotiomycetes</taxon>
        <taxon>Eurotiomycetidae</taxon>
        <taxon>Eurotiales</taxon>
        <taxon>Aspergillaceae</taxon>
        <taxon>Aspergillus</taxon>
        <taxon>Aspergillus subgen. Circumdati</taxon>
    </lineage>
</organism>
<dbReference type="AlphaFoldDB" id="A0A146F649"/>
<name>A0A146F649_ASPKA</name>
<accession>A0A146F649</accession>
<reference evidence="2" key="2">
    <citation type="submission" date="2016-02" db="EMBL/GenBank/DDBJ databases">
        <title>Genome sequencing of Aspergillus luchuensis NBRC 4314.</title>
        <authorList>
            <person name="Yamada O."/>
        </authorList>
    </citation>
    <scope>NUCLEOTIDE SEQUENCE [LARGE SCALE GENOMIC DNA]</scope>
    <source>
        <strain evidence="2">RIB 2604</strain>
    </source>
</reference>
<evidence type="ECO:0000313" key="1">
    <source>
        <dbReference type="EMBL" id="GAT21506.1"/>
    </source>
</evidence>
<dbReference type="Proteomes" id="UP000075230">
    <property type="component" value="Unassembled WGS sequence"/>
</dbReference>
<gene>
    <name evidence="1" type="ORF">RIB2604_01003960</name>
</gene>
<protein>
    <submittedName>
        <fullName evidence="1">Multidrug resistance protein</fullName>
    </submittedName>
</protein>
<evidence type="ECO:0000313" key="2">
    <source>
        <dbReference type="Proteomes" id="UP000075230"/>
    </source>
</evidence>